<dbReference type="EMBL" id="JAAIUW010000012">
    <property type="protein sequence ID" value="KAF7805394.1"/>
    <property type="molecule type" value="Genomic_DNA"/>
</dbReference>
<accession>A0A834SXP8</accession>
<evidence type="ECO:0000313" key="2">
    <source>
        <dbReference type="Proteomes" id="UP000634136"/>
    </source>
</evidence>
<organism evidence="1 2">
    <name type="scientific">Senna tora</name>
    <dbReference type="NCBI Taxonomy" id="362788"/>
    <lineage>
        <taxon>Eukaryota</taxon>
        <taxon>Viridiplantae</taxon>
        <taxon>Streptophyta</taxon>
        <taxon>Embryophyta</taxon>
        <taxon>Tracheophyta</taxon>
        <taxon>Spermatophyta</taxon>
        <taxon>Magnoliopsida</taxon>
        <taxon>eudicotyledons</taxon>
        <taxon>Gunneridae</taxon>
        <taxon>Pentapetalae</taxon>
        <taxon>rosids</taxon>
        <taxon>fabids</taxon>
        <taxon>Fabales</taxon>
        <taxon>Fabaceae</taxon>
        <taxon>Caesalpinioideae</taxon>
        <taxon>Cassia clade</taxon>
        <taxon>Senna</taxon>
    </lineage>
</organism>
<comment type="caution">
    <text evidence="1">The sequence shown here is derived from an EMBL/GenBank/DDBJ whole genome shotgun (WGS) entry which is preliminary data.</text>
</comment>
<dbReference type="AlphaFoldDB" id="A0A834SXP8"/>
<name>A0A834SXP8_9FABA</name>
<evidence type="ECO:0000313" key="1">
    <source>
        <dbReference type="EMBL" id="KAF7805394.1"/>
    </source>
</evidence>
<proteinExistence type="predicted"/>
<sequence length="95" mass="11607">MHPAETRRRYYYQYHDPYYYYNYYDAPHIILDNNNNVYERNPYPFDGPYWDRRMQLRGDGRLGAHPYYDSRFTNPHDDLSNVITYSLDSAFSDDG</sequence>
<reference evidence="1" key="1">
    <citation type="submission" date="2020-09" db="EMBL/GenBank/DDBJ databases">
        <title>Genome-Enabled Discovery of Anthraquinone Biosynthesis in Senna tora.</title>
        <authorList>
            <person name="Kang S.-H."/>
            <person name="Pandey R.P."/>
            <person name="Lee C.-M."/>
            <person name="Sim J.-S."/>
            <person name="Jeong J.-T."/>
            <person name="Choi B.-S."/>
            <person name="Jung M."/>
            <person name="Ginzburg D."/>
            <person name="Zhao K."/>
            <person name="Won S.Y."/>
            <person name="Oh T.-J."/>
            <person name="Yu Y."/>
            <person name="Kim N.-H."/>
            <person name="Lee O.R."/>
            <person name="Lee T.-H."/>
            <person name="Bashyal P."/>
            <person name="Kim T.-S."/>
            <person name="Lee W.-H."/>
            <person name="Kawkins C."/>
            <person name="Kim C.-K."/>
            <person name="Kim J.S."/>
            <person name="Ahn B.O."/>
            <person name="Rhee S.Y."/>
            <person name="Sohng J.K."/>
        </authorList>
    </citation>
    <scope>NUCLEOTIDE SEQUENCE</scope>
    <source>
        <tissue evidence="1">Leaf</tissue>
    </source>
</reference>
<protein>
    <submittedName>
        <fullName evidence="1">Delta-aminolevulinic acid dehydratase</fullName>
    </submittedName>
</protein>
<keyword evidence="2" id="KW-1185">Reference proteome</keyword>
<dbReference type="Proteomes" id="UP000634136">
    <property type="component" value="Unassembled WGS sequence"/>
</dbReference>
<gene>
    <name evidence="1" type="ORF">G2W53_037555</name>
</gene>
<dbReference type="OrthoDB" id="1360592at2759"/>